<protein>
    <submittedName>
        <fullName evidence="2">Uncharacterized protein</fullName>
    </submittedName>
</protein>
<evidence type="ECO:0000313" key="3">
    <source>
        <dbReference type="Proteomes" id="UP000296049"/>
    </source>
</evidence>
<sequence length="131" mass="14278">MSPAGAERGDRTPPPWHLLQQWYLERHQYGETCLGQQDEDAEDGAEEPPASLRMLQGSPALRVGHIVEAPVGAEPPWPCSLLQSHQPALAGGSPKPRGAEHREPRRSRSIFPTQLRPFGAPALVQGLALLL</sequence>
<dbReference type="EMBL" id="KB743464">
    <property type="protein sequence ID" value="EOA98558.1"/>
    <property type="molecule type" value="Genomic_DNA"/>
</dbReference>
<evidence type="ECO:0000256" key="1">
    <source>
        <dbReference type="SAM" id="MobiDB-lite"/>
    </source>
</evidence>
<evidence type="ECO:0000313" key="2">
    <source>
        <dbReference type="EMBL" id="EOA98558.1"/>
    </source>
</evidence>
<feature type="compositionally biased region" description="Acidic residues" evidence="1">
    <location>
        <begin position="37"/>
        <end position="46"/>
    </location>
</feature>
<feature type="region of interest" description="Disordered" evidence="1">
    <location>
        <begin position="82"/>
        <end position="111"/>
    </location>
</feature>
<feature type="region of interest" description="Disordered" evidence="1">
    <location>
        <begin position="30"/>
        <end position="51"/>
    </location>
</feature>
<reference evidence="3" key="1">
    <citation type="journal article" date="2013" name="Nat. Genet.">
        <title>The duck genome and transcriptome provide insight into an avian influenza virus reservoir species.</title>
        <authorList>
            <person name="Huang Y."/>
            <person name="Li Y."/>
            <person name="Burt D.W."/>
            <person name="Chen H."/>
            <person name="Zhang Y."/>
            <person name="Qian W."/>
            <person name="Kim H."/>
            <person name="Gan S."/>
            <person name="Zhao Y."/>
            <person name="Li J."/>
            <person name="Yi K."/>
            <person name="Feng H."/>
            <person name="Zhu P."/>
            <person name="Li B."/>
            <person name="Liu Q."/>
            <person name="Fairley S."/>
            <person name="Magor K.E."/>
            <person name="Du Z."/>
            <person name="Hu X."/>
            <person name="Goodman L."/>
            <person name="Tafer H."/>
            <person name="Vignal A."/>
            <person name="Lee T."/>
            <person name="Kim K.W."/>
            <person name="Sheng Z."/>
            <person name="An Y."/>
            <person name="Searle S."/>
            <person name="Herrero J."/>
            <person name="Groenen M.A."/>
            <person name="Crooijmans R.P."/>
            <person name="Faraut T."/>
            <person name="Cai Q."/>
            <person name="Webster R.G."/>
            <person name="Aldridge J.R."/>
            <person name="Warren W.C."/>
            <person name="Bartschat S."/>
            <person name="Kehr S."/>
            <person name="Marz M."/>
            <person name="Stadler P.F."/>
            <person name="Smith J."/>
            <person name="Kraus R.H."/>
            <person name="Zhao Y."/>
            <person name="Ren L."/>
            <person name="Fei J."/>
            <person name="Morisson M."/>
            <person name="Kaiser P."/>
            <person name="Griffin D.K."/>
            <person name="Rao M."/>
            <person name="Pitel F."/>
            <person name="Wang J."/>
            <person name="Li N."/>
        </authorList>
    </citation>
    <scope>NUCLEOTIDE SEQUENCE [LARGE SCALE GENOMIC DNA]</scope>
</reference>
<name>R0KZ27_ANAPL</name>
<keyword evidence="3" id="KW-1185">Reference proteome</keyword>
<gene>
    <name evidence="2" type="ORF">Anapl_12305</name>
</gene>
<accession>R0KZ27</accession>
<dbReference type="Proteomes" id="UP000296049">
    <property type="component" value="Unassembled WGS sequence"/>
</dbReference>
<proteinExistence type="predicted"/>
<dbReference type="AlphaFoldDB" id="R0KZ27"/>
<organism evidence="2 3">
    <name type="scientific">Anas platyrhynchos</name>
    <name type="common">Mallard</name>
    <name type="synonym">Anas boschas</name>
    <dbReference type="NCBI Taxonomy" id="8839"/>
    <lineage>
        <taxon>Eukaryota</taxon>
        <taxon>Metazoa</taxon>
        <taxon>Chordata</taxon>
        <taxon>Craniata</taxon>
        <taxon>Vertebrata</taxon>
        <taxon>Euteleostomi</taxon>
        <taxon>Archelosauria</taxon>
        <taxon>Archosauria</taxon>
        <taxon>Dinosauria</taxon>
        <taxon>Saurischia</taxon>
        <taxon>Theropoda</taxon>
        <taxon>Coelurosauria</taxon>
        <taxon>Aves</taxon>
        <taxon>Neognathae</taxon>
        <taxon>Galloanserae</taxon>
        <taxon>Anseriformes</taxon>
        <taxon>Anatidae</taxon>
        <taxon>Anatinae</taxon>
        <taxon>Anas</taxon>
    </lineage>
</organism>